<evidence type="ECO:0000313" key="5">
    <source>
        <dbReference type="Proteomes" id="UP000623467"/>
    </source>
</evidence>
<dbReference type="Pfam" id="PF17109">
    <property type="entry name" value="Goodbye"/>
    <property type="match status" value="1"/>
</dbReference>
<evidence type="ECO:0008006" key="6">
    <source>
        <dbReference type="Google" id="ProtNLM"/>
    </source>
</evidence>
<feature type="domain" description="Ubiquitin-like" evidence="3">
    <location>
        <begin position="406"/>
        <end position="488"/>
    </location>
</feature>
<feature type="region of interest" description="Disordered" evidence="1">
    <location>
        <begin position="535"/>
        <end position="555"/>
    </location>
</feature>
<feature type="region of interest" description="Disordered" evidence="1">
    <location>
        <begin position="666"/>
        <end position="717"/>
    </location>
</feature>
<dbReference type="EMBL" id="JACAZH010000017">
    <property type="protein sequence ID" value="KAF7348041.1"/>
    <property type="molecule type" value="Genomic_DNA"/>
</dbReference>
<evidence type="ECO:0000313" key="4">
    <source>
        <dbReference type="EMBL" id="KAF7348041.1"/>
    </source>
</evidence>
<evidence type="ECO:0000259" key="3">
    <source>
        <dbReference type="Pfam" id="PF22893"/>
    </source>
</evidence>
<evidence type="ECO:0000256" key="1">
    <source>
        <dbReference type="SAM" id="MobiDB-lite"/>
    </source>
</evidence>
<comment type="caution">
    <text evidence="4">The sequence shown here is derived from an EMBL/GenBank/DDBJ whole genome shotgun (WGS) entry which is preliminary data.</text>
</comment>
<accession>A0A8H7CU22</accession>
<feature type="compositionally biased region" description="Polar residues" evidence="1">
    <location>
        <begin position="538"/>
        <end position="550"/>
    </location>
</feature>
<organism evidence="4 5">
    <name type="scientific">Mycena sanguinolenta</name>
    <dbReference type="NCBI Taxonomy" id="230812"/>
    <lineage>
        <taxon>Eukaryota</taxon>
        <taxon>Fungi</taxon>
        <taxon>Dikarya</taxon>
        <taxon>Basidiomycota</taxon>
        <taxon>Agaricomycotina</taxon>
        <taxon>Agaricomycetes</taxon>
        <taxon>Agaricomycetidae</taxon>
        <taxon>Agaricales</taxon>
        <taxon>Marasmiineae</taxon>
        <taxon>Mycenaceae</taxon>
        <taxon>Mycena</taxon>
    </lineage>
</organism>
<proteinExistence type="predicted"/>
<keyword evidence="5" id="KW-1185">Reference proteome</keyword>
<dbReference type="Proteomes" id="UP000623467">
    <property type="component" value="Unassembled WGS sequence"/>
</dbReference>
<gene>
    <name evidence="4" type="ORF">MSAN_01756500</name>
</gene>
<feature type="compositionally biased region" description="Basic and acidic residues" evidence="1">
    <location>
        <begin position="666"/>
        <end position="700"/>
    </location>
</feature>
<dbReference type="AlphaFoldDB" id="A0A8H7CU22"/>
<sequence>MARPHTVCGTEGEMLQSLWDDAFDVYKDRTGVDLRYENSDFALRLRGCDSMASVLGTLHDTASRFSGYREGSPKWSKFRQKLEPVITVIALFIDAAAEGAASVSVPGGKAVFVAFGVLLKATQGVSEKFDALIDLLESLELFFRQLSIRSDVPLGKESRSIVVEILVEMLKALALATQMMKQNRIKHFVRELFKGDDMKAILDRLQKLTTIESRMTVVEILGMVNQAGDVLGDVNRATSSLRRQNLDILEHLSMLPANLEQQVASIMEKSMQRISEEISVSITQKHASTSSVGPRLETTPTHLLPSNIYLDLFYRMIRALITVSGSEQAMIRRDMAALLPVVTTTRLTAMEGSSWALSSLAAAIDPTTAISLYTQTIVLYIVAYTMWRLISKVTSAIPSTPDFDIRNTIVLIDLVGVEVRLPLECCTTFEDFHCLLTERFSKQRKNVAKYVLSRAYEVTDMNNSAILYPHAWERRIRAGMKLDMAALLRRPFVACPWCGLENKAALWIYCECGRTYQASAASLTESQEAFIQELEPEGSSSVSDDMTTNPGLKDEGKVEIDSYTDMALLRKVHVIFDDSDPSPSIPGFFTSTDVAPGQVTYTTSLDADGQPVYHPFKAVAATYQTPTGIVSGIQWVPGESTWVYPTDARPANVEFAAAWSRWPLSKEEQKAVKDWQREEEKRRRREEKKPQRHREMEQKWYYRAPGSPLDSSDSDSD</sequence>
<dbReference type="InterPro" id="IPR031350">
    <property type="entry name" value="Goodbye_dom"/>
</dbReference>
<dbReference type="Pfam" id="PF22893">
    <property type="entry name" value="ULD_2"/>
    <property type="match status" value="1"/>
</dbReference>
<dbReference type="OrthoDB" id="3012462at2759"/>
<protein>
    <recommendedName>
        <fullName evidence="6">Fungal STAND N-terminal Goodbye domain-containing protein</fullName>
    </recommendedName>
</protein>
<dbReference type="InterPro" id="IPR054464">
    <property type="entry name" value="ULD_fung"/>
</dbReference>
<name>A0A8H7CU22_9AGAR</name>
<evidence type="ECO:0000259" key="2">
    <source>
        <dbReference type="Pfam" id="PF17109"/>
    </source>
</evidence>
<feature type="domain" description="Fungal STAND N-terminal Goodbye" evidence="2">
    <location>
        <begin position="19"/>
        <end position="147"/>
    </location>
</feature>
<reference evidence="4" key="1">
    <citation type="submission" date="2020-05" db="EMBL/GenBank/DDBJ databases">
        <title>Mycena genomes resolve the evolution of fungal bioluminescence.</title>
        <authorList>
            <person name="Tsai I.J."/>
        </authorList>
    </citation>
    <scope>NUCLEOTIDE SEQUENCE</scope>
    <source>
        <strain evidence="4">160909Yilan</strain>
    </source>
</reference>